<dbReference type="EMBL" id="LR590481">
    <property type="protein sequence ID" value="VTQ93682.1"/>
    <property type="molecule type" value="Genomic_DNA"/>
</dbReference>
<gene>
    <name evidence="1" type="ORF">NCTC503_02160</name>
    <name evidence="2" type="ORF">NCTC503_02162</name>
</gene>
<dbReference type="KEGG" id="hhw:NCTC503_02162"/>
<evidence type="ECO:0000313" key="3">
    <source>
        <dbReference type="Proteomes" id="UP000308489"/>
    </source>
</evidence>
<dbReference type="EMBL" id="LR590481">
    <property type="protein sequence ID" value="VTQ93692.1"/>
    <property type="molecule type" value="Genomic_DNA"/>
</dbReference>
<dbReference type="RefSeq" id="WP_279232955.1">
    <property type="nucleotide sequence ID" value="NZ_CBCRUQ010000013.1"/>
</dbReference>
<reference evidence="1 3" key="1">
    <citation type="submission" date="2019-05" db="EMBL/GenBank/DDBJ databases">
        <authorList>
            <consortium name="Pathogen Informatics"/>
        </authorList>
    </citation>
    <scope>NUCLEOTIDE SEQUENCE [LARGE SCALE GENOMIC DNA]</scope>
    <source>
        <strain evidence="1 3">NCTC503</strain>
    </source>
</reference>
<evidence type="ECO:0000313" key="2">
    <source>
        <dbReference type="EMBL" id="VTQ93692.1"/>
    </source>
</evidence>
<accession>A0A4U9RN93</accession>
<dbReference type="Proteomes" id="UP000308489">
    <property type="component" value="Chromosome 1"/>
</dbReference>
<dbReference type="KEGG" id="hhw:NCTC503_02160"/>
<protein>
    <submittedName>
        <fullName evidence="1">Uncharacterized protein</fullName>
    </submittedName>
</protein>
<proteinExistence type="predicted"/>
<evidence type="ECO:0000313" key="1">
    <source>
        <dbReference type="EMBL" id="VTQ93682.1"/>
    </source>
</evidence>
<keyword evidence="3" id="KW-1185">Reference proteome</keyword>
<organism evidence="1 3">
    <name type="scientific">Hathewaya histolytica</name>
    <name type="common">Clostridium histolyticum</name>
    <dbReference type="NCBI Taxonomy" id="1498"/>
    <lineage>
        <taxon>Bacteria</taxon>
        <taxon>Bacillati</taxon>
        <taxon>Bacillota</taxon>
        <taxon>Clostridia</taxon>
        <taxon>Eubacteriales</taxon>
        <taxon>Clostridiaceae</taxon>
        <taxon>Hathewaya</taxon>
    </lineage>
</organism>
<dbReference type="AlphaFoldDB" id="A0A4U9RN93"/>
<name>A0A4U9RN93_HATHI</name>
<sequence>MKDNKKINKELEQPELKVEVFEEIEDIVTANWTGCANCCN</sequence>